<evidence type="ECO:0000313" key="1">
    <source>
        <dbReference type="EMBL" id="DAD25064.1"/>
    </source>
</evidence>
<dbReference type="Proteomes" id="UP000607653">
    <property type="component" value="Unassembled WGS sequence"/>
</dbReference>
<name>A0A822XTW6_NELNU</name>
<comment type="caution">
    <text evidence="1">The sequence shown here is derived from an EMBL/GenBank/DDBJ whole genome shotgun (WGS) entry which is preliminary data.</text>
</comment>
<gene>
    <name evidence="1" type="ORF">HUJ06_026528</name>
</gene>
<organism evidence="1 2">
    <name type="scientific">Nelumbo nucifera</name>
    <name type="common">Sacred lotus</name>
    <dbReference type="NCBI Taxonomy" id="4432"/>
    <lineage>
        <taxon>Eukaryota</taxon>
        <taxon>Viridiplantae</taxon>
        <taxon>Streptophyta</taxon>
        <taxon>Embryophyta</taxon>
        <taxon>Tracheophyta</taxon>
        <taxon>Spermatophyta</taxon>
        <taxon>Magnoliopsida</taxon>
        <taxon>Proteales</taxon>
        <taxon>Nelumbonaceae</taxon>
        <taxon>Nelumbo</taxon>
    </lineage>
</organism>
<dbReference type="PANTHER" id="PTHR32011:SF2">
    <property type="entry name" value="OS08G0472400 PROTEIN"/>
    <property type="match status" value="1"/>
</dbReference>
<dbReference type="PANTHER" id="PTHR32011">
    <property type="entry name" value="OS08G0472400 PROTEIN"/>
    <property type="match status" value="1"/>
</dbReference>
<dbReference type="EMBL" id="DUZY01000001">
    <property type="protein sequence ID" value="DAD25064.1"/>
    <property type="molecule type" value="Genomic_DNA"/>
</dbReference>
<proteinExistence type="predicted"/>
<reference evidence="1 2" key="1">
    <citation type="journal article" date="2020" name="Mol. Biol. Evol.">
        <title>Distinct Expression and Methylation Patterns for Genes with Different Fates following a Single Whole-Genome Duplication in Flowering Plants.</title>
        <authorList>
            <person name="Shi T."/>
            <person name="Rahmani R.S."/>
            <person name="Gugger P.F."/>
            <person name="Wang M."/>
            <person name="Li H."/>
            <person name="Zhang Y."/>
            <person name="Li Z."/>
            <person name="Wang Q."/>
            <person name="Van de Peer Y."/>
            <person name="Marchal K."/>
            <person name="Chen J."/>
        </authorList>
    </citation>
    <scope>NUCLEOTIDE SEQUENCE [LARGE SCALE GENOMIC DNA]</scope>
    <source>
        <tissue evidence="1">Leaf</tissue>
    </source>
</reference>
<sequence length="141" mass="15534">MLRSRHTLWTPKLVTPLLNFEASDLEAEAGGIGLGELVAPPLREQRRSRLTCGFGCMRWASASSNSASSPMPQGNCRNRRGRLASPLASTRQKKALSIAQNALKRAPLLIPLFNHCYIPCNTCLAKNPRRESHLLLWSGSL</sequence>
<dbReference type="AlphaFoldDB" id="A0A822XTW6"/>
<keyword evidence="2" id="KW-1185">Reference proteome</keyword>
<protein>
    <submittedName>
        <fullName evidence="1">Uncharacterized protein</fullName>
    </submittedName>
</protein>
<evidence type="ECO:0000313" key="2">
    <source>
        <dbReference type="Proteomes" id="UP000607653"/>
    </source>
</evidence>
<accession>A0A822XTW6</accession>